<dbReference type="Proteomes" id="UP001041814">
    <property type="component" value="Unassembled WGS sequence"/>
</dbReference>
<gene>
    <name evidence="2" type="ORF">CKO43_15540</name>
</gene>
<organism evidence="2 3">
    <name type="scientific">Rubrivivax gelatinosus</name>
    <name type="common">Rhodocyclus gelatinosus</name>
    <name type="synonym">Rhodopseudomonas gelatinosa</name>
    <dbReference type="NCBI Taxonomy" id="28068"/>
    <lineage>
        <taxon>Bacteria</taxon>
        <taxon>Pseudomonadati</taxon>
        <taxon>Pseudomonadota</taxon>
        <taxon>Betaproteobacteria</taxon>
        <taxon>Burkholderiales</taxon>
        <taxon>Sphaerotilaceae</taxon>
        <taxon>Rubrivivax</taxon>
    </lineage>
</organism>
<name>A0ABS1DVX9_RUBGE</name>
<dbReference type="RefSeq" id="WP_200231534.1">
    <property type="nucleotide sequence ID" value="NZ_NRRT01000073.1"/>
</dbReference>
<keyword evidence="1" id="KW-1133">Transmembrane helix</keyword>
<feature type="transmembrane region" description="Helical" evidence="1">
    <location>
        <begin position="101"/>
        <end position="119"/>
    </location>
</feature>
<proteinExistence type="predicted"/>
<keyword evidence="1" id="KW-0812">Transmembrane</keyword>
<evidence type="ECO:0000313" key="2">
    <source>
        <dbReference type="EMBL" id="MBK1714186.1"/>
    </source>
</evidence>
<evidence type="ECO:0000256" key="1">
    <source>
        <dbReference type="SAM" id="Phobius"/>
    </source>
</evidence>
<protein>
    <recommendedName>
        <fullName evidence="4">ElaB/YqjD/DUF883 family membrane-anchored ribosome-binding protein</fullName>
    </recommendedName>
</protein>
<dbReference type="EMBL" id="NRRU01000058">
    <property type="protein sequence ID" value="MBK1714186.1"/>
    <property type="molecule type" value="Genomic_DNA"/>
</dbReference>
<keyword evidence="3" id="KW-1185">Reference proteome</keyword>
<evidence type="ECO:0008006" key="4">
    <source>
        <dbReference type="Google" id="ProtNLM"/>
    </source>
</evidence>
<evidence type="ECO:0000313" key="3">
    <source>
        <dbReference type="Proteomes" id="UP001041814"/>
    </source>
</evidence>
<keyword evidence="1" id="KW-0472">Membrane</keyword>
<sequence length="128" mass="14005">MNQDNTSRAHAAIDELSARTDAAWADGRRFVDQARQSLHDGLDETRERTPELLGRAKAQVEDFARRRLDGARAIGADVRHRVDVAGERTAGYIKDEPLKSVLVAAAAGAVVALLIGAFASRSRRNRRS</sequence>
<reference evidence="2" key="2">
    <citation type="journal article" date="2020" name="Microorganisms">
        <title>Osmotic Adaptation and Compatible Solute Biosynthesis of Phototrophic Bacteria as Revealed from Genome Analyses.</title>
        <authorList>
            <person name="Imhoff J.F."/>
            <person name="Rahn T."/>
            <person name="Kunzel S."/>
            <person name="Keller A."/>
            <person name="Neulinger S.C."/>
        </authorList>
    </citation>
    <scope>NUCLEOTIDE SEQUENCE</scope>
    <source>
        <strain evidence="2">IM 151</strain>
    </source>
</reference>
<reference evidence="2" key="1">
    <citation type="submission" date="2017-08" db="EMBL/GenBank/DDBJ databases">
        <authorList>
            <person name="Imhoff J.F."/>
            <person name="Rahn T."/>
            <person name="Kuenzel S."/>
            <person name="Neulinger S.C."/>
        </authorList>
    </citation>
    <scope>NUCLEOTIDE SEQUENCE</scope>
    <source>
        <strain evidence="2">IM 151</strain>
    </source>
</reference>
<accession>A0ABS1DVX9</accession>
<comment type="caution">
    <text evidence="2">The sequence shown here is derived from an EMBL/GenBank/DDBJ whole genome shotgun (WGS) entry which is preliminary data.</text>
</comment>